<keyword evidence="4" id="KW-0963">Cytoplasm</keyword>
<dbReference type="GO" id="GO:0005737">
    <property type="term" value="C:cytoplasm"/>
    <property type="evidence" value="ECO:0007669"/>
    <property type="project" value="UniProtKB-SubCell"/>
</dbReference>
<dbReference type="Proteomes" id="UP000094385">
    <property type="component" value="Unassembled WGS sequence"/>
</dbReference>
<sequence length="391" mass="41331">MSASPQVTRRVLGDVSANIMHTPHTAINKHVDLYAAAADCSSNARKTGPAPASESKVALEGNVEGQDAGRQCKITLPSSPQQPSCGDIVVRHPSTTDEIQHGLTQSQTRRLPSPASVRRSSCKVHADRLRMRLRLAMYKVRINQTTTPLCDLPLPPSALLSGSTTFTSSILPLMSSSQPPLISEILSGTRAITGMRTASLYNADANVSASIAALRLQSLPAVMSDAAIRIATGVSNKPQLPRRKKMGTFIHNSGPPQSAAKFANRAASYSFDTATSNGRWSGRSKKHHRSSKRARISGAIMKDVSKKRPSNVSVPDSSGPLQDNSVAVVTPARKRSSGPDKMLVVPKLGAEAEGSSGMFSSPFKSQLPSSAIKGTPGQIGAARSLLELGCL</sequence>
<feature type="region of interest" description="Disordered" evidence="9">
    <location>
        <begin position="273"/>
        <end position="324"/>
    </location>
</feature>
<gene>
    <name evidence="10" type="ORF">LIPSTDRAFT_64127</name>
</gene>
<keyword evidence="6" id="KW-0805">Transcription regulation</keyword>
<evidence type="ECO:0000256" key="9">
    <source>
        <dbReference type="SAM" id="MobiDB-lite"/>
    </source>
</evidence>
<evidence type="ECO:0000256" key="5">
    <source>
        <dbReference type="ARBA" id="ARBA00022491"/>
    </source>
</evidence>
<dbReference type="InterPro" id="IPR013734">
    <property type="entry name" value="TF_Nrm1/Whi5"/>
</dbReference>
<evidence type="ECO:0000256" key="1">
    <source>
        <dbReference type="ARBA" id="ARBA00004123"/>
    </source>
</evidence>
<dbReference type="AlphaFoldDB" id="A0A1E3Q2S4"/>
<name>A0A1E3Q2S4_LIPST</name>
<dbReference type="GO" id="GO:0005634">
    <property type="term" value="C:nucleus"/>
    <property type="evidence" value="ECO:0007669"/>
    <property type="project" value="UniProtKB-SubCell"/>
</dbReference>
<feature type="region of interest" description="Disordered" evidence="9">
    <location>
        <begin position="98"/>
        <end position="119"/>
    </location>
</feature>
<protein>
    <submittedName>
        <fullName evidence="10">Uncharacterized protein</fullName>
    </submittedName>
</protein>
<keyword evidence="8" id="KW-0539">Nucleus</keyword>
<evidence type="ECO:0000256" key="7">
    <source>
        <dbReference type="ARBA" id="ARBA00023163"/>
    </source>
</evidence>
<reference evidence="10 11" key="1">
    <citation type="journal article" date="2016" name="Proc. Natl. Acad. Sci. U.S.A.">
        <title>Comparative genomics of biotechnologically important yeasts.</title>
        <authorList>
            <person name="Riley R."/>
            <person name="Haridas S."/>
            <person name="Wolfe K.H."/>
            <person name="Lopes M.R."/>
            <person name="Hittinger C.T."/>
            <person name="Goeker M."/>
            <person name="Salamov A.A."/>
            <person name="Wisecaver J.H."/>
            <person name="Long T.M."/>
            <person name="Calvey C.H."/>
            <person name="Aerts A.L."/>
            <person name="Barry K.W."/>
            <person name="Choi C."/>
            <person name="Clum A."/>
            <person name="Coughlan A.Y."/>
            <person name="Deshpande S."/>
            <person name="Douglass A.P."/>
            <person name="Hanson S.J."/>
            <person name="Klenk H.-P."/>
            <person name="LaButti K.M."/>
            <person name="Lapidus A."/>
            <person name="Lindquist E.A."/>
            <person name="Lipzen A.M."/>
            <person name="Meier-Kolthoff J.P."/>
            <person name="Ohm R.A."/>
            <person name="Otillar R.P."/>
            <person name="Pangilinan J.L."/>
            <person name="Peng Y."/>
            <person name="Rokas A."/>
            <person name="Rosa C.A."/>
            <person name="Scheuner C."/>
            <person name="Sibirny A.A."/>
            <person name="Slot J.C."/>
            <person name="Stielow J.B."/>
            <person name="Sun H."/>
            <person name="Kurtzman C.P."/>
            <person name="Blackwell M."/>
            <person name="Grigoriev I.V."/>
            <person name="Jeffries T.W."/>
        </authorList>
    </citation>
    <scope>NUCLEOTIDE SEQUENCE [LARGE SCALE GENOMIC DNA]</scope>
    <source>
        <strain evidence="10 11">NRRL Y-11557</strain>
    </source>
</reference>
<evidence type="ECO:0000313" key="10">
    <source>
        <dbReference type="EMBL" id="ODQ71910.1"/>
    </source>
</evidence>
<dbReference type="OrthoDB" id="10435504at2759"/>
<keyword evidence="5" id="KW-0678">Repressor</keyword>
<evidence type="ECO:0000256" key="8">
    <source>
        <dbReference type="ARBA" id="ARBA00023242"/>
    </source>
</evidence>
<organism evidence="10 11">
    <name type="scientific">Lipomyces starkeyi NRRL Y-11557</name>
    <dbReference type="NCBI Taxonomy" id="675824"/>
    <lineage>
        <taxon>Eukaryota</taxon>
        <taxon>Fungi</taxon>
        <taxon>Dikarya</taxon>
        <taxon>Ascomycota</taxon>
        <taxon>Saccharomycotina</taxon>
        <taxon>Lipomycetes</taxon>
        <taxon>Lipomycetales</taxon>
        <taxon>Lipomycetaceae</taxon>
        <taxon>Lipomyces</taxon>
    </lineage>
</organism>
<evidence type="ECO:0000313" key="11">
    <source>
        <dbReference type="Proteomes" id="UP000094385"/>
    </source>
</evidence>
<evidence type="ECO:0000256" key="3">
    <source>
        <dbReference type="ARBA" id="ARBA00006922"/>
    </source>
</evidence>
<keyword evidence="11" id="KW-1185">Reference proteome</keyword>
<comment type="similarity">
    <text evidence="3">Belongs to the WHI5/NRM1 family.</text>
</comment>
<evidence type="ECO:0000256" key="6">
    <source>
        <dbReference type="ARBA" id="ARBA00023015"/>
    </source>
</evidence>
<evidence type="ECO:0000256" key="4">
    <source>
        <dbReference type="ARBA" id="ARBA00022490"/>
    </source>
</evidence>
<feature type="compositionally biased region" description="Polar residues" evidence="9">
    <location>
        <begin position="310"/>
        <end position="324"/>
    </location>
</feature>
<keyword evidence="7" id="KW-0804">Transcription</keyword>
<proteinExistence type="inferred from homology"/>
<comment type="subcellular location">
    <subcellularLocation>
        <location evidence="2">Cytoplasm</location>
    </subcellularLocation>
    <subcellularLocation>
        <location evidence="1">Nucleus</location>
    </subcellularLocation>
</comment>
<accession>A0A1E3Q2S4</accession>
<dbReference type="Pfam" id="PF08528">
    <property type="entry name" value="Whi5"/>
    <property type="match status" value="1"/>
</dbReference>
<dbReference type="EMBL" id="KV454296">
    <property type="protein sequence ID" value="ODQ71910.1"/>
    <property type="molecule type" value="Genomic_DNA"/>
</dbReference>
<feature type="compositionally biased region" description="Basic residues" evidence="9">
    <location>
        <begin position="282"/>
        <end position="295"/>
    </location>
</feature>
<evidence type="ECO:0000256" key="2">
    <source>
        <dbReference type="ARBA" id="ARBA00004496"/>
    </source>
</evidence>